<sequence>MPNECCCPAMLRRRMPVEHRGGNDFLTLRLAATRIRFRASVHGTTTFLPSAGAFTR</sequence>
<dbReference type="Proteomes" id="UP000030765">
    <property type="component" value="Unassembled WGS sequence"/>
</dbReference>
<accession>A0A084VTD3</accession>
<keyword evidence="3" id="KW-1185">Reference proteome</keyword>
<evidence type="ECO:0000313" key="2">
    <source>
        <dbReference type="EnsemblMetazoa" id="ASIC008863-PA"/>
    </source>
</evidence>
<gene>
    <name evidence="1" type="ORF">ZHAS_00008863</name>
</gene>
<dbReference type="EMBL" id="ATLV01016346">
    <property type="status" value="NOT_ANNOTATED_CDS"/>
    <property type="molecule type" value="Genomic_DNA"/>
</dbReference>
<protein>
    <submittedName>
        <fullName evidence="1 2">Peptide synthetase module</fullName>
    </submittedName>
</protein>
<name>A0A084VTD3_ANOSI</name>
<dbReference type="EnsemblMetazoa" id="ASIC008863-RA">
    <property type="protein sequence ID" value="ASIC008863-PA"/>
    <property type="gene ID" value="ASIC008863"/>
</dbReference>
<evidence type="ECO:0000313" key="3">
    <source>
        <dbReference type="Proteomes" id="UP000030765"/>
    </source>
</evidence>
<organism evidence="1">
    <name type="scientific">Anopheles sinensis</name>
    <name type="common">Mosquito</name>
    <dbReference type="NCBI Taxonomy" id="74873"/>
    <lineage>
        <taxon>Eukaryota</taxon>
        <taxon>Metazoa</taxon>
        <taxon>Ecdysozoa</taxon>
        <taxon>Arthropoda</taxon>
        <taxon>Hexapoda</taxon>
        <taxon>Insecta</taxon>
        <taxon>Pterygota</taxon>
        <taxon>Neoptera</taxon>
        <taxon>Endopterygota</taxon>
        <taxon>Diptera</taxon>
        <taxon>Nematocera</taxon>
        <taxon>Culicoidea</taxon>
        <taxon>Culicidae</taxon>
        <taxon>Anophelinae</taxon>
        <taxon>Anopheles</taxon>
    </lineage>
</organism>
<dbReference type="AlphaFoldDB" id="A0A084VTD3"/>
<dbReference type="VEuPathDB" id="VectorBase:ASIC008863"/>
<evidence type="ECO:0000313" key="1">
    <source>
        <dbReference type="EMBL" id="KFB41227.1"/>
    </source>
</evidence>
<reference evidence="2" key="2">
    <citation type="submission" date="2020-05" db="UniProtKB">
        <authorList>
            <consortium name="EnsemblMetazoa"/>
        </authorList>
    </citation>
    <scope>IDENTIFICATION</scope>
</reference>
<dbReference type="EMBL" id="KE525079">
    <property type="protein sequence ID" value="KFB41227.1"/>
    <property type="molecule type" value="Genomic_DNA"/>
</dbReference>
<reference evidence="1 3" key="1">
    <citation type="journal article" date="2014" name="BMC Genomics">
        <title>Genome sequence of Anopheles sinensis provides insight into genetics basis of mosquito competence for malaria parasites.</title>
        <authorList>
            <person name="Zhou D."/>
            <person name="Zhang D."/>
            <person name="Ding G."/>
            <person name="Shi L."/>
            <person name="Hou Q."/>
            <person name="Ye Y."/>
            <person name="Xu Y."/>
            <person name="Zhou H."/>
            <person name="Xiong C."/>
            <person name="Li S."/>
            <person name="Yu J."/>
            <person name="Hong S."/>
            <person name="Yu X."/>
            <person name="Zou P."/>
            <person name="Chen C."/>
            <person name="Chang X."/>
            <person name="Wang W."/>
            <person name="Lv Y."/>
            <person name="Sun Y."/>
            <person name="Ma L."/>
            <person name="Shen B."/>
            <person name="Zhu C."/>
        </authorList>
    </citation>
    <scope>NUCLEOTIDE SEQUENCE [LARGE SCALE GENOMIC DNA]</scope>
</reference>
<proteinExistence type="predicted"/>